<name>A0AAW1VXT7_RUBAR</name>
<comment type="caution">
    <text evidence="2">The sequence shown here is derived from an EMBL/GenBank/DDBJ whole genome shotgun (WGS) entry which is preliminary data.</text>
</comment>
<gene>
    <name evidence="2" type="ORF">M0R45_036070</name>
</gene>
<dbReference type="Proteomes" id="UP001457282">
    <property type="component" value="Unassembled WGS sequence"/>
</dbReference>
<reference evidence="2 3" key="1">
    <citation type="journal article" date="2023" name="G3 (Bethesda)">
        <title>A chromosome-length genome assembly and annotation of blackberry (Rubus argutus, cv. 'Hillquist').</title>
        <authorList>
            <person name="Bruna T."/>
            <person name="Aryal R."/>
            <person name="Dudchenko O."/>
            <person name="Sargent D.J."/>
            <person name="Mead D."/>
            <person name="Buti M."/>
            <person name="Cavallini A."/>
            <person name="Hytonen T."/>
            <person name="Andres J."/>
            <person name="Pham M."/>
            <person name="Weisz D."/>
            <person name="Mascagni F."/>
            <person name="Usai G."/>
            <person name="Natali L."/>
            <person name="Bassil N."/>
            <person name="Fernandez G.E."/>
            <person name="Lomsadze A."/>
            <person name="Armour M."/>
            <person name="Olukolu B."/>
            <person name="Poorten T."/>
            <person name="Britton C."/>
            <person name="Davik J."/>
            <person name="Ashrafi H."/>
            <person name="Aiden E.L."/>
            <person name="Borodovsky M."/>
            <person name="Worthington M."/>
        </authorList>
    </citation>
    <scope>NUCLEOTIDE SEQUENCE [LARGE SCALE GENOMIC DNA]</scope>
    <source>
        <strain evidence="2">PI 553951</strain>
    </source>
</reference>
<dbReference type="PANTHER" id="PTHR45023:SF4">
    <property type="entry name" value="GLYCINE-RICH PROTEIN-RELATED"/>
    <property type="match status" value="1"/>
</dbReference>
<evidence type="ECO:0000313" key="3">
    <source>
        <dbReference type="Proteomes" id="UP001457282"/>
    </source>
</evidence>
<protein>
    <recommendedName>
        <fullName evidence="1">Myb-like domain-containing protein</fullName>
    </recommendedName>
</protein>
<proteinExistence type="predicted"/>
<organism evidence="2 3">
    <name type="scientific">Rubus argutus</name>
    <name type="common">Southern blackberry</name>
    <dbReference type="NCBI Taxonomy" id="59490"/>
    <lineage>
        <taxon>Eukaryota</taxon>
        <taxon>Viridiplantae</taxon>
        <taxon>Streptophyta</taxon>
        <taxon>Embryophyta</taxon>
        <taxon>Tracheophyta</taxon>
        <taxon>Spermatophyta</taxon>
        <taxon>Magnoliopsida</taxon>
        <taxon>eudicotyledons</taxon>
        <taxon>Gunneridae</taxon>
        <taxon>Pentapetalae</taxon>
        <taxon>rosids</taxon>
        <taxon>fabids</taxon>
        <taxon>Rosales</taxon>
        <taxon>Rosaceae</taxon>
        <taxon>Rosoideae</taxon>
        <taxon>Rosoideae incertae sedis</taxon>
        <taxon>Rubus</taxon>
    </lineage>
</organism>
<accession>A0AAW1VXT7</accession>
<dbReference type="EMBL" id="JBEDUW010000007">
    <property type="protein sequence ID" value="KAK9912198.1"/>
    <property type="molecule type" value="Genomic_DNA"/>
</dbReference>
<dbReference type="PANTHER" id="PTHR45023">
    <property type="match status" value="1"/>
</dbReference>
<dbReference type="AlphaFoldDB" id="A0AAW1VXT7"/>
<evidence type="ECO:0000313" key="2">
    <source>
        <dbReference type="EMBL" id="KAK9912198.1"/>
    </source>
</evidence>
<sequence length="125" mass="13791">MSRRQEAWSKPEDVALCIAVVTVGEDGAKGTNQEKGKLWERVGELYESSKPTGAVVRTGGSCEARWKKISPACMKWRQALNKAATIHKSGENHLDEVAYQLKFKNKGRVKPRTAYASALCTPDPT</sequence>
<evidence type="ECO:0000259" key="1">
    <source>
        <dbReference type="PROSITE" id="PS50090"/>
    </source>
</evidence>
<dbReference type="PROSITE" id="PS50090">
    <property type="entry name" value="MYB_LIKE"/>
    <property type="match status" value="1"/>
</dbReference>
<keyword evidence="3" id="KW-1185">Reference proteome</keyword>
<dbReference type="InterPro" id="IPR001005">
    <property type="entry name" value="SANT/Myb"/>
</dbReference>
<feature type="domain" description="Myb-like" evidence="1">
    <location>
        <begin position="1"/>
        <end position="70"/>
    </location>
</feature>